<feature type="domain" description="Remorin C-terminal" evidence="4">
    <location>
        <begin position="229"/>
        <end position="330"/>
    </location>
</feature>
<dbReference type="EMBL" id="JAGYWB010000018">
    <property type="protein sequence ID" value="KAI0493248.1"/>
    <property type="molecule type" value="Genomic_DNA"/>
</dbReference>
<dbReference type="Pfam" id="PF03763">
    <property type="entry name" value="Remorin_C"/>
    <property type="match status" value="1"/>
</dbReference>
<comment type="caution">
    <text evidence="5">The sequence shown here is derived from an EMBL/GenBank/DDBJ whole genome shotgun (WGS) entry which is preliminary data.</text>
</comment>
<reference evidence="5" key="1">
    <citation type="journal article" date="2022" name="Front. Genet.">
        <title>Chromosome-Scale Assembly of the Dendrobium nobile Genome Provides Insights Into the Molecular Mechanism of the Biosynthesis of the Medicinal Active Ingredient of Dendrobium.</title>
        <authorList>
            <person name="Xu Q."/>
            <person name="Niu S.-C."/>
            <person name="Li K.-L."/>
            <person name="Zheng P.-J."/>
            <person name="Zhang X.-J."/>
            <person name="Jia Y."/>
            <person name="Liu Y."/>
            <person name="Niu Y.-X."/>
            <person name="Yu L.-H."/>
            <person name="Chen D.-F."/>
            <person name="Zhang G.-Q."/>
        </authorList>
    </citation>
    <scope>NUCLEOTIDE SEQUENCE</scope>
    <source>
        <tissue evidence="5">Leaf</tissue>
    </source>
</reference>
<dbReference type="Proteomes" id="UP000829196">
    <property type="component" value="Unassembled WGS sequence"/>
</dbReference>
<gene>
    <name evidence="5" type="ORF">KFK09_027524</name>
</gene>
<proteinExistence type="inferred from homology"/>
<feature type="region of interest" description="Disordered" evidence="3">
    <location>
        <begin position="89"/>
        <end position="226"/>
    </location>
</feature>
<evidence type="ECO:0000259" key="4">
    <source>
        <dbReference type="Pfam" id="PF03763"/>
    </source>
</evidence>
<organism evidence="5 6">
    <name type="scientific">Dendrobium nobile</name>
    <name type="common">Orchid</name>
    <dbReference type="NCBI Taxonomy" id="94219"/>
    <lineage>
        <taxon>Eukaryota</taxon>
        <taxon>Viridiplantae</taxon>
        <taxon>Streptophyta</taxon>
        <taxon>Embryophyta</taxon>
        <taxon>Tracheophyta</taxon>
        <taxon>Spermatophyta</taxon>
        <taxon>Magnoliopsida</taxon>
        <taxon>Liliopsida</taxon>
        <taxon>Asparagales</taxon>
        <taxon>Orchidaceae</taxon>
        <taxon>Epidendroideae</taxon>
        <taxon>Malaxideae</taxon>
        <taxon>Dendrobiinae</taxon>
        <taxon>Dendrobium</taxon>
    </lineage>
</organism>
<evidence type="ECO:0000256" key="3">
    <source>
        <dbReference type="SAM" id="MobiDB-lite"/>
    </source>
</evidence>
<dbReference type="OrthoDB" id="775261at2759"/>
<feature type="region of interest" description="Disordered" evidence="3">
    <location>
        <begin position="15"/>
        <end position="35"/>
    </location>
</feature>
<comment type="similarity">
    <text evidence="1">Belongs to the remorin family.</text>
</comment>
<accession>A0A8T3AAT4</accession>
<keyword evidence="2" id="KW-0175">Coiled coil</keyword>
<name>A0A8T3AAT4_DENNO</name>
<evidence type="ECO:0000313" key="6">
    <source>
        <dbReference type="Proteomes" id="UP000829196"/>
    </source>
</evidence>
<sequence>MANLLKQIRVKFSDESQEDAYNTQEGRIPPQKTLPFRKERKKATSWFQRQFSDQKGGEDDSVDLDFRAAIAAAAYAIMLAEEEGLLSKKKPIDELGSSLTRSKSRREDSMSSSTENRKISRWFSAKQEDDELEGRVEGNNFKRKPSTLNERMKQESAADLKMKEKEMNSAPRIKKTPTFSDKYLNDTGNKPFDSERDKQSAPYSKKPMPSYFSSGFPNGGGTESTNGLKRAYHWEQATMEKIRKRHEKMNNTILQWENEKKVKAKRRMERKERKLEMKRTKILQEFREEMKRIDMIASGARAVADDEKRRAELKAKEKAKKMQATVKVRRKCFCF</sequence>
<dbReference type="AlphaFoldDB" id="A0A8T3AAT4"/>
<dbReference type="SMR" id="A0A8T3AAT4"/>
<feature type="coiled-coil region" evidence="2">
    <location>
        <begin position="239"/>
        <end position="285"/>
    </location>
</feature>
<evidence type="ECO:0000256" key="2">
    <source>
        <dbReference type="SAM" id="Coils"/>
    </source>
</evidence>
<keyword evidence="6" id="KW-1185">Reference proteome</keyword>
<dbReference type="InterPro" id="IPR005516">
    <property type="entry name" value="Remorin_C"/>
</dbReference>
<dbReference type="PANTHER" id="PTHR31471">
    <property type="entry name" value="OS02G0116800 PROTEIN"/>
    <property type="match status" value="1"/>
</dbReference>
<evidence type="ECO:0000256" key="1">
    <source>
        <dbReference type="ARBA" id="ARBA00005711"/>
    </source>
</evidence>
<feature type="compositionally biased region" description="Basic and acidic residues" evidence="3">
    <location>
        <begin position="150"/>
        <end position="167"/>
    </location>
</feature>
<evidence type="ECO:0000313" key="5">
    <source>
        <dbReference type="EMBL" id="KAI0493248.1"/>
    </source>
</evidence>
<dbReference type="PANTHER" id="PTHR31471:SF51">
    <property type="entry name" value="REMORIN FAMILY PROTEIN"/>
    <property type="match status" value="1"/>
</dbReference>
<protein>
    <recommendedName>
        <fullName evidence="4">Remorin C-terminal domain-containing protein</fullName>
    </recommendedName>
</protein>